<dbReference type="Pfam" id="PF13646">
    <property type="entry name" value="HEAT_2"/>
    <property type="match status" value="1"/>
</dbReference>
<feature type="region of interest" description="Disordered" evidence="1">
    <location>
        <begin position="553"/>
        <end position="592"/>
    </location>
</feature>
<dbReference type="EMBL" id="HBKN01041804">
    <property type="protein sequence ID" value="CAE2330149.1"/>
    <property type="molecule type" value="Transcribed_RNA"/>
</dbReference>
<dbReference type="InterPro" id="IPR011989">
    <property type="entry name" value="ARM-like"/>
</dbReference>
<dbReference type="InterPro" id="IPR016024">
    <property type="entry name" value="ARM-type_fold"/>
</dbReference>
<dbReference type="AlphaFoldDB" id="A0A7S4UAU1"/>
<evidence type="ECO:0000313" key="2">
    <source>
        <dbReference type="EMBL" id="CAE2330149.1"/>
    </source>
</evidence>
<evidence type="ECO:0008006" key="3">
    <source>
        <dbReference type="Google" id="ProtNLM"/>
    </source>
</evidence>
<dbReference type="SUPFAM" id="SSF48371">
    <property type="entry name" value="ARM repeat"/>
    <property type="match status" value="1"/>
</dbReference>
<organism evidence="2">
    <name type="scientific">Guillardia theta</name>
    <name type="common">Cryptophyte</name>
    <name type="synonym">Cryptomonas phi</name>
    <dbReference type="NCBI Taxonomy" id="55529"/>
    <lineage>
        <taxon>Eukaryota</taxon>
        <taxon>Cryptophyceae</taxon>
        <taxon>Pyrenomonadales</taxon>
        <taxon>Geminigeraceae</taxon>
        <taxon>Guillardia</taxon>
    </lineage>
</organism>
<accession>A0A7S4UAU1</accession>
<dbReference type="GO" id="GO:0016491">
    <property type="term" value="F:oxidoreductase activity"/>
    <property type="evidence" value="ECO:0007669"/>
    <property type="project" value="TreeGrafter"/>
</dbReference>
<reference evidence="2" key="1">
    <citation type="submission" date="2021-01" db="EMBL/GenBank/DDBJ databases">
        <authorList>
            <person name="Corre E."/>
            <person name="Pelletier E."/>
            <person name="Niang G."/>
            <person name="Scheremetjew M."/>
            <person name="Finn R."/>
            <person name="Kale V."/>
            <person name="Holt S."/>
            <person name="Cochrane G."/>
            <person name="Meng A."/>
            <person name="Brown T."/>
            <person name="Cohen L."/>
        </authorList>
    </citation>
    <scope>NUCLEOTIDE SEQUENCE</scope>
    <source>
        <strain evidence="2">CCMP 2712</strain>
    </source>
</reference>
<dbReference type="Gene3D" id="1.25.10.10">
    <property type="entry name" value="Leucine-rich Repeat Variant"/>
    <property type="match status" value="1"/>
</dbReference>
<gene>
    <name evidence="2" type="ORF">GTHE00462_LOCUS32689</name>
</gene>
<dbReference type="PANTHER" id="PTHR12697:SF5">
    <property type="entry name" value="DEOXYHYPUSINE HYDROXYLASE"/>
    <property type="match status" value="1"/>
</dbReference>
<proteinExistence type="predicted"/>
<feature type="compositionally biased region" description="Acidic residues" evidence="1">
    <location>
        <begin position="554"/>
        <end position="571"/>
    </location>
</feature>
<sequence length="592" mass="66094">MTAPAPVVTDEPTVAWRTWQERTSAGRSPCVGMRSPQVRASIRDEIAGAVQKLISASCSDENAIRLARDTLRSVGKRDEQHNSILIDQLLKLLQRHAGEWIKVLPLLEIIPYVSRAGDLRLAPGALRFLTHDEWMVRKAAARALEFLIKEHKGGGRVRTSSPRHSPMGEQRSIYEPRNSKFHDLGEDLEVVIEETRPMTGFSRSSDIPDRFITSSSGRDEHGSAADSSQTDDAALRDEGYVEIRDGIVEAMRSEAPAIRADAMEVLGRCMSMGDAIAMSELFKHVKDVDPTCRARAIAAIAANSVRGAPVPVSHVVEALSDGDAEVRKEALNALDAVVVKGDEEVLEKLIMMKEYSKRWARDKGRPDWEIRLVACHALGMTSTINSNEAIETLKKSLGDEKVEVRRAASYALGLIAEKTAPKGTIWTYNNATAQPGKVSTWRSEKWDVGLQRYIPEMSRTPLDSKMRHSPREILQMLTRTPRGGTVPHLLLTPRNEHLYEGEDVLKALQLREAFRQDQEKKEEVMAIAQELKKAIETHDQATVERLQARLEEIAAGDEEEDEDDLVDDDTSQDLSRTHSLMSRTRSFSSEFI</sequence>
<protein>
    <recommendedName>
        <fullName evidence="3">TOG domain-containing protein</fullName>
    </recommendedName>
</protein>
<name>A0A7S4UAU1_GUITH</name>
<evidence type="ECO:0000256" key="1">
    <source>
        <dbReference type="SAM" id="MobiDB-lite"/>
    </source>
</evidence>
<feature type="region of interest" description="Disordered" evidence="1">
    <location>
        <begin position="199"/>
        <end position="235"/>
    </location>
</feature>
<dbReference type="PANTHER" id="PTHR12697">
    <property type="entry name" value="PBS LYASE HEAT-LIKE PROTEIN"/>
    <property type="match status" value="1"/>
</dbReference>
<feature type="compositionally biased region" description="Polar residues" evidence="1">
    <location>
        <begin position="572"/>
        <end position="592"/>
    </location>
</feature>